<feature type="region of interest" description="Disordered" evidence="13">
    <location>
        <begin position="369"/>
        <end position="395"/>
    </location>
</feature>
<feature type="region of interest" description="Interaction with DNA" evidence="12">
    <location>
        <begin position="193"/>
        <end position="198"/>
    </location>
</feature>
<feature type="site" description="Interaction with DNA" evidence="12">
    <location>
        <position position="52"/>
    </location>
</feature>
<dbReference type="Gene3D" id="1.10.290.10">
    <property type="entry name" value="Topoisomerase I, domain 4"/>
    <property type="match status" value="1"/>
</dbReference>
<dbReference type="GO" id="GO:0003917">
    <property type="term" value="F:DNA topoisomerase type I (single strand cut, ATP-independent) activity"/>
    <property type="evidence" value="ECO:0007669"/>
    <property type="project" value="UniProtKB-UniRule"/>
</dbReference>
<comment type="caution">
    <text evidence="16">The sequence shown here is derived from an EMBL/GenBank/DDBJ whole genome shotgun (WGS) entry which is preliminary data.</text>
</comment>
<dbReference type="PANTHER" id="PTHR11390">
    <property type="entry name" value="PROKARYOTIC DNA TOPOISOMERASE"/>
    <property type="match status" value="1"/>
</dbReference>
<feature type="domain" description="Toprim" evidence="14">
    <location>
        <begin position="5"/>
        <end position="140"/>
    </location>
</feature>
<dbReference type="Pfam" id="PF01131">
    <property type="entry name" value="Topoisom_bac"/>
    <property type="match status" value="1"/>
</dbReference>
<name>A0ABD6DPP8_9EURY</name>
<feature type="site" description="Interaction with DNA" evidence="12">
    <location>
        <position position="169"/>
    </location>
</feature>
<dbReference type="FunFam" id="1.10.290.10:FF:000003">
    <property type="entry name" value="DNA topoisomerase"/>
    <property type="match status" value="1"/>
</dbReference>
<dbReference type="CDD" id="cd00186">
    <property type="entry name" value="TOP1Ac"/>
    <property type="match status" value="1"/>
</dbReference>
<evidence type="ECO:0000256" key="7">
    <source>
        <dbReference type="ARBA" id="ARBA00022833"/>
    </source>
</evidence>
<evidence type="ECO:0000256" key="1">
    <source>
        <dbReference type="ARBA" id="ARBA00000213"/>
    </source>
</evidence>
<dbReference type="InterPro" id="IPR003583">
    <property type="entry name" value="Hlx-hairpin-Hlx_DNA-bd_motif"/>
</dbReference>
<dbReference type="PANTHER" id="PTHR11390:SF26">
    <property type="entry name" value="DNA TOPOISOMERASE 1"/>
    <property type="match status" value="1"/>
</dbReference>
<dbReference type="Gene3D" id="3.30.65.10">
    <property type="entry name" value="Bacterial Topoisomerase I, domain 1"/>
    <property type="match status" value="1"/>
</dbReference>
<dbReference type="SMART" id="SM00436">
    <property type="entry name" value="TOP1Bc"/>
    <property type="match status" value="1"/>
</dbReference>
<keyword evidence="7" id="KW-0862">Zinc</keyword>
<dbReference type="PROSITE" id="PS52039">
    <property type="entry name" value="TOPO_IA_2"/>
    <property type="match status" value="1"/>
</dbReference>
<gene>
    <name evidence="12" type="primary">topA</name>
    <name evidence="16" type="ORF">ACFSAS_01225</name>
</gene>
<evidence type="ECO:0000259" key="14">
    <source>
        <dbReference type="PROSITE" id="PS50880"/>
    </source>
</evidence>
<comment type="similarity">
    <text evidence="3 12">Belongs to the type IA topoisomerase family.</text>
</comment>
<evidence type="ECO:0000256" key="3">
    <source>
        <dbReference type="ARBA" id="ARBA00009446"/>
    </source>
</evidence>
<comment type="catalytic activity">
    <reaction evidence="1 12">
        <text>ATP-independent breakage of single-stranded DNA, followed by passage and rejoining.</text>
        <dbReference type="EC" id="5.6.2.1"/>
    </reaction>
</comment>
<evidence type="ECO:0000256" key="2">
    <source>
        <dbReference type="ARBA" id="ARBA00001946"/>
    </source>
</evidence>
<evidence type="ECO:0000256" key="4">
    <source>
        <dbReference type="ARBA" id="ARBA00022723"/>
    </source>
</evidence>
<dbReference type="InterPro" id="IPR013498">
    <property type="entry name" value="Topo_IA_Znf"/>
</dbReference>
<accession>A0ABD6DPP8</accession>
<evidence type="ECO:0000256" key="5">
    <source>
        <dbReference type="ARBA" id="ARBA00022737"/>
    </source>
</evidence>
<dbReference type="EC" id="5.6.2.1" evidence="12"/>
<dbReference type="InterPro" id="IPR028612">
    <property type="entry name" value="Topoisom_1_IA"/>
</dbReference>
<dbReference type="InterPro" id="IPR003602">
    <property type="entry name" value="Topo_IA_DNA-bd_dom"/>
</dbReference>
<dbReference type="GO" id="GO:0003677">
    <property type="term" value="F:DNA binding"/>
    <property type="evidence" value="ECO:0007669"/>
    <property type="project" value="UniProtKB-KW"/>
</dbReference>
<feature type="site" description="Interaction with DNA" evidence="12">
    <location>
        <position position="330"/>
    </location>
</feature>
<dbReference type="InterPro" id="IPR000380">
    <property type="entry name" value="Topo_IA"/>
</dbReference>
<dbReference type="SMART" id="SM00437">
    <property type="entry name" value="TOP1Ac"/>
    <property type="match status" value="1"/>
</dbReference>
<feature type="active site" description="O-(5'-phospho-DNA)-tyrosine intermediate" evidence="12">
    <location>
        <position position="328"/>
    </location>
</feature>
<dbReference type="InterPro" id="IPR003601">
    <property type="entry name" value="Topo_IA_2"/>
</dbReference>
<dbReference type="SMART" id="SM00493">
    <property type="entry name" value="TOPRIM"/>
    <property type="match status" value="1"/>
</dbReference>
<dbReference type="Pfam" id="PF14520">
    <property type="entry name" value="HHH_5"/>
    <property type="match status" value="1"/>
</dbReference>
<sequence>MSQGPELIITEKDNAARRIADILSGGSAEADRQNGVNVYKWGGKRCIGLSGHVVGVDFPPEYNDWRDVEPVELIDAPIDKHPTQENIVSALRLLARRAGRVVIATDYDREGELIGKEAYELVREVNEDVPVDRVRFSSITENEVTEAFANPDELDFNLAAAGEARQIVDLVWGAALTRYLSLSARQLGDDFISVGRVQGPTLKLIVDREREIEAFDPEDYWELFADLEKAAAGDEDAASFEAQYFYLDEDGNEAERVWNEEDAERAYETLEAASMAAVESVRRRTRTDDPPAPFNTTQFIRAAGALGYSAQRAMSIAEDLYTAGYVTYPRTDNTVYPDDLEPRDLLDSFSATRTFGDDASSLLEQEEIEPTAGDEETTDHPPIHPTGELPSRSDLSEDEWEVYELVVRRFFATVAESATWEHLRVVASVAGDGEDLSLKANGKRLVEPGYHAVYPYSNASESFVPDVSEGEELAVTDTSYEAKQTQPPRRYGQSRLIETMESMGIGTKATRHDVIQKLYDRGYIESDPPRPTRLARAVVEASEEFADRIVSEEMTAQLEQDMQAITRGDATLAEVTGESREILEEVFEGLMESGQEVGEHLQKSLKADKTVGECPECGGDLVIRKSRRGSYFIGCDSYPDCTYTLPLPSTGKPLLLEETCEEHGLAHVKMLAGRKTFVHGCPLCKAEEADEQEDLVIGPCPDCHEEHGGELAIKRLRSGSRLVGCTRYPDCDYSLPLPRRGDVEVTEETCEEHDLPKLRIVYDDEDREPWDLGCPICNYREYQAEQSDSGSDLESVSGIGEKTAEKLKDAGVENVQSLKEAEPDAIADRVDGVGPDTVREWQAKAD</sequence>
<feature type="domain" description="Topo IA-type catalytic" evidence="15">
    <location>
        <begin position="155"/>
        <end position="587"/>
    </location>
</feature>
<evidence type="ECO:0000313" key="17">
    <source>
        <dbReference type="Proteomes" id="UP001597092"/>
    </source>
</evidence>
<dbReference type="NCBIfam" id="NF005555">
    <property type="entry name" value="PRK07220.1"/>
    <property type="match status" value="1"/>
</dbReference>
<organism evidence="16 17">
    <name type="scientific">Halobellus litoreus</name>
    <dbReference type="NCBI Taxonomy" id="755310"/>
    <lineage>
        <taxon>Archaea</taxon>
        <taxon>Methanobacteriati</taxon>
        <taxon>Methanobacteriota</taxon>
        <taxon>Stenosarchaea group</taxon>
        <taxon>Halobacteria</taxon>
        <taxon>Halobacteriales</taxon>
        <taxon>Haloferacaceae</taxon>
        <taxon>Halobellus</taxon>
    </lineage>
</organism>
<feature type="site" description="Interaction with DNA" evidence="12">
    <location>
        <position position="165"/>
    </location>
</feature>
<dbReference type="Pfam" id="PF01751">
    <property type="entry name" value="Toprim"/>
    <property type="match status" value="1"/>
</dbReference>
<dbReference type="GO" id="GO:0006265">
    <property type="term" value="P:DNA topological change"/>
    <property type="evidence" value="ECO:0007669"/>
    <property type="project" value="UniProtKB-UniRule"/>
</dbReference>
<dbReference type="SMART" id="SM00278">
    <property type="entry name" value="HhH1"/>
    <property type="match status" value="1"/>
</dbReference>
<keyword evidence="4" id="KW-0479">Metal-binding</keyword>
<dbReference type="Gene3D" id="3.40.50.140">
    <property type="match status" value="1"/>
</dbReference>
<evidence type="ECO:0000256" key="11">
    <source>
        <dbReference type="ARBA" id="ARBA00023235"/>
    </source>
</evidence>
<keyword evidence="9 12" id="KW-0799">Topoisomerase</keyword>
<keyword evidence="6" id="KW-0863">Zinc-finger</keyword>
<keyword evidence="17" id="KW-1185">Reference proteome</keyword>
<dbReference type="InterPro" id="IPR006171">
    <property type="entry name" value="TOPRIM_dom"/>
</dbReference>
<evidence type="ECO:0000256" key="6">
    <source>
        <dbReference type="ARBA" id="ARBA00022771"/>
    </source>
</evidence>
<protein>
    <recommendedName>
        <fullName evidence="12">DNA topoisomerase 1</fullName>
        <ecNumber evidence="12">5.6.2.1</ecNumber>
    </recommendedName>
    <alternativeName>
        <fullName evidence="12">DNA topoisomerase I</fullName>
    </alternativeName>
</protein>
<keyword evidence="5" id="KW-0677">Repeat</keyword>
<keyword evidence="11 12" id="KW-0413">Isomerase</keyword>
<dbReference type="Pfam" id="PF01396">
    <property type="entry name" value="Zn_ribbon_Top1"/>
    <property type="match status" value="2"/>
</dbReference>
<comment type="cofactor">
    <cofactor evidence="2">
        <name>Mg(2+)</name>
        <dbReference type="ChEBI" id="CHEBI:18420"/>
    </cofactor>
</comment>
<comment type="function">
    <text evidence="12">Releases the supercoiling and torsional tension of DNA, which is introduced during the DNA replication and transcription, by transiently cleaving and rejoining one strand of the DNA duplex. Introduces a single-strand break via transesterification at a target site in duplex DNA. The scissile phosphodiester is attacked by the catalytic tyrosine of the enzyme, resulting in the formation of a DNA-(5'-phosphotyrosyl)-enzyme intermediate and the expulsion of a 3'-OH DNA strand. The free DNA strand then undergoes passage around the unbroken strand, thus removing DNA supercoils. Finally, in the religation step, the DNA 3'-OH attacks the covalent intermediate to expel the active-site tyrosine and restore the DNA phosphodiester backbone.</text>
</comment>
<dbReference type="InterPro" id="IPR013824">
    <property type="entry name" value="Topo_IA_cen_sub1"/>
</dbReference>
<keyword evidence="8" id="KW-0460">Magnesium</keyword>
<evidence type="ECO:0000256" key="8">
    <source>
        <dbReference type="ARBA" id="ARBA00022842"/>
    </source>
</evidence>
<evidence type="ECO:0000256" key="13">
    <source>
        <dbReference type="SAM" id="MobiDB-lite"/>
    </source>
</evidence>
<dbReference type="InterPro" id="IPR013497">
    <property type="entry name" value="Topo_IA_cen"/>
</dbReference>
<dbReference type="Proteomes" id="UP001597092">
    <property type="component" value="Unassembled WGS sequence"/>
</dbReference>
<comment type="caution">
    <text evidence="12">Lacks conserved residue(s) required for the propagation of feature annotation.</text>
</comment>
<dbReference type="InterPro" id="IPR013825">
    <property type="entry name" value="Topo_IA_cen_sub2"/>
</dbReference>
<evidence type="ECO:0000256" key="12">
    <source>
        <dbReference type="HAMAP-Rule" id="MF_00952"/>
    </source>
</evidence>
<evidence type="ECO:0000313" key="16">
    <source>
        <dbReference type="EMBL" id="MFD1684228.1"/>
    </source>
</evidence>
<dbReference type="PROSITE" id="PS50880">
    <property type="entry name" value="TOPRIM"/>
    <property type="match status" value="1"/>
</dbReference>
<dbReference type="GO" id="GO:0008270">
    <property type="term" value="F:zinc ion binding"/>
    <property type="evidence" value="ECO:0007669"/>
    <property type="project" value="UniProtKB-KW"/>
</dbReference>
<dbReference type="Gene3D" id="1.10.150.20">
    <property type="entry name" value="5' to 3' exonuclease, C-terminal subdomain"/>
    <property type="match status" value="1"/>
</dbReference>
<dbReference type="SUPFAM" id="SSF56712">
    <property type="entry name" value="Prokaryotic type I DNA topoisomerase"/>
    <property type="match status" value="1"/>
</dbReference>
<dbReference type="InterPro" id="IPR013826">
    <property type="entry name" value="Topo_IA_cen_sub3"/>
</dbReference>
<feature type="site" description="Interaction with DNA" evidence="12">
    <location>
        <position position="521"/>
    </location>
</feature>
<dbReference type="AlphaFoldDB" id="A0ABD6DPP8"/>
<dbReference type="PRINTS" id="PR00417">
    <property type="entry name" value="PRTPISMRASEI"/>
</dbReference>
<evidence type="ECO:0000256" key="10">
    <source>
        <dbReference type="ARBA" id="ARBA00023125"/>
    </source>
</evidence>
<dbReference type="InterPro" id="IPR034144">
    <property type="entry name" value="TOPRIM_TopoIII"/>
</dbReference>
<keyword evidence="10 12" id="KW-0238">DNA-binding</keyword>
<dbReference type="CDD" id="cd03362">
    <property type="entry name" value="TOPRIM_TopoIA_TopoIII"/>
    <property type="match status" value="1"/>
</dbReference>
<dbReference type="PROSITE" id="PS00396">
    <property type="entry name" value="TOPO_IA_1"/>
    <property type="match status" value="1"/>
</dbReference>
<dbReference type="RefSeq" id="WP_256308279.1">
    <property type="nucleotide sequence ID" value="NZ_JANHAW010000002.1"/>
</dbReference>
<proteinExistence type="inferred from homology"/>
<dbReference type="EMBL" id="JBHUDP010000001">
    <property type="protein sequence ID" value="MFD1684228.1"/>
    <property type="molecule type" value="Genomic_DNA"/>
</dbReference>
<evidence type="ECO:0000259" key="15">
    <source>
        <dbReference type="PROSITE" id="PS52039"/>
    </source>
</evidence>
<dbReference type="InterPro" id="IPR023405">
    <property type="entry name" value="Topo_IA_core_domain"/>
</dbReference>
<dbReference type="HAMAP" id="MF_00952">
    <property type="entry name" value="Topoisom_1_prok"/>
    <property type="match status" value="1"/>
</dbReference>
<dbReference type="Gene3D" id="1.10.460.10">
    <property type="entry name" value="Topoisomerase I, domain 2"/>
    <property type="match status" value="1"/>
</dbReference>
<reference evidence="16 17" key="1">
    <citation type="journal article" date="2019" name="Int. J. Syst. Evol. Microbiol.">
        <title>The Global Catalogue of Microorganisms (GCM) 10K type strain sequencing project: providing services to taxonomists for standard genome sequencing and annotation.</title>
        <authorList>
            <consortium name="The Broad Institute Genomics Platform"/>
            <consortium name="The Broad Institute Genome Sequencing Center for Infectious Disease"/>
            <person name="Wu L."/>
            <person name="Ma J."/>
        </authorList>
    </citation>
    <scope>NUCLEOTIDE SEQUENCE [LARGE SCALE GENOMIC DNA]</scope>
    <source>
        <strain evidence="16 17">CGMCC 1.10387</strain>
    </source>
</reference>
<dbReference type="InterPro" id="IPR023406">
    <property type="entry name" value="Topo_IA_AS"/>
</dbReference>
<evidence type="ECO:0000256" key="9">
    <source>
        <dbReference type="ARBA" id="ARBA00023029"/>
    </source>
</evidence>
<dbReference type="Gene3D" id="2.70.20.10">
    <property type="entry name" value="Topoisomerase I, domain 3"/>
    <property type="match status" value="1"/>
</dbReference>
<comment type="subunit">
    <text evidence="12">Monomer.</text>
</comment>